<evidence type="ECO:0000259" key="1">
    <source>
        <dbReference type="Pfam" id="PF02627"/>
    </source>
</evidence>
<evidence type="ECO:0000313" key="5">
    <source>
        <dbReference type="Proteomes" id="UP000467379"/>
    </source>
</evidence>
<evidence type="ECO:0000313" key="4">
    <source>
        <dbReference type="Proteomes" id="UP000192441"/>
    </source>
</evidence>
<evidence type="ECO:0000313" key="2">
    <source>
        <dbReference type="EMBL" id="BBZ10884.1"/>
    </source>
</evidence>
<evidence type="ECO:0000313" key="3">
    <source>
        <dbReference type="EMBL" id="ORA32936.1"/>
    </source>
</evidence>
<dbReference type="SUPFAM" id="SSF69118">
    <property type="entry name" value="AhpD-like"/>
    <property type="match status" value="1"/>
</dbReference>
<accession>A0A7I7VZV3</accession>
<name>A0A7I7VZV3_9MYCO</name>
<dbReference type="InterPro" id="IPR003779">
    <property type="entry name" value="CMD-like"/>
</dbReference>
<dbReference type="NCBIfam" id="TIGR00778">
    <property type="entry name" value="ahpD_dom"/>
    <property type="match status" value="1"/>
</dbReference>
<dbReference type="InterPro" id="IPR029032">
    <property type="entry name" value="AhpD-like"/>
</dbReference>
<reference evidence="3 4" key="1">
    <citation type="submission" date="2016-12" db="EMBL/GenBank/DDBJ databases">
        <title>The new phylogeny of genus Mycobacterium.</title>
        <authorList>
            <person name="Tortoli E."/>
            <person name="Trovato A."/>
            <person name="Cirillo D.M."/>
        </authorList>
    </citation>
    <scope>NUCLEOTIDE SEQUENCE [LARGE SCALE GENOMIC DNA]</scope>
    <source>
        <strain evidence="3 4">DSM 44624</strain>
    </source>
</reference>
<reference evidence="2 5" key="2">
    <citation type="journal article" date="2019" name="Emerg. Microbes Infect.">
        <title>Comprehensive subspecies identification of 175 nontuberculous mycobacteria species based on 7547 genomic profiles.</title>
        <authorList>
            <person name="Matsumoto Y."/>
            <person name="Kinjo T."/>
            <person name="Motooka D."/>
            <person name="Nabeya D."/>
            <person name="Jung N."/>
            <person name="Uechi K."/>
            <person name="Horii T."/>
            <person name="Iida T."/>
            <person name="Fujita J."/>
            <person name="Nakamura S."/>
        </authorList>
    </citation>
    <scope>NUCLEOTIDE SEQUENCE [LARGE SCALE GENOMIC DNA]</scope>
    <source>
        <strain evidence="2 5">JCM 12687</strain>
    </source>
</reference>
<protein>
    <submittedName>
        <fullName evidence="2">Alkyl hydroperoxide reductase AhpD</fullName>
    </submittedName>
    <submittedName>
        <fullName evidence="3">Alkylhydroperoxidase</fullName>
    </submittedName>
</protein>
<dbReference type="Proteomes" id="UP000192441">
    <property type="component" value="Unassembled WGS sequence"/>
</dbReference>
<reference evidence="2" key="3">
    <citation type="submission" date="2020-02" db="EMBL/GenBank/DDBJ databases">
        <authorList>
            <person name="Matsumoto Y."/>
            <person name="Kinjo T."/>
            <person name="Motooka D."/>
            <person name="Nabeya D."/>
            <person name="Jung N."/>
            <person name="Uechi K."/>
            <person name="Horii T."/>
            <person name="Iida T."/>
            <person name="Fujita J."/>
            <person name="Nakamura S."/>
        </authorList>
    </citation>
    <scope>NUCLEOTIDE SEQUENCE</scope>
    <source>
        <strain evidence="2">JCM 12687</strain>
    </source>
</reference>
<keyword evidence="5" id="KW-1185">Reference proteome</keyword>
<dbReference type="GO" id="GO:0051920">
    <property type="term" value="F:peroxiredoxin activity"/>
    <property type="evidence" value="ECO:0007669"/>
    <property type="project" value="InterPro"/>
</dbReference>
<dbReference type="EMBL" id="MVHM01000021">
    <property type="protein sequence ID" value="ORA32936.1"/>
    <property type="molecule type" value="Genomic_DNA"/>
</dbReference>
<dbReference type="Pfam" id="PF02627">
    <property type="entry name" value="CMD"/>
    <property type="match status" value="1"/>
</dbReference>
<proteinExistence type="predicted"/>
<dbReference type="PANTHER" id="PTHR34846">
    <property type="entry name" value="4-CARBOXYMUCONOLACTONE DECARBOXYLASE FAMILY PROTEIN (AFU_ORTHOLOGUE AFUA_6G11590)"/>
    <property type="match status" value="1"/>
</dbReference>
<dbReference type="InterPro" id="IPR004675">
    <property type="entry name" value="AhpD_core"/>
</dbReference>
<organism evidence="3 4">
    <name type="scientific">Mycobacterium branderi</name>
    <dbReference type="NCBI Taxonomy" id="43348"/>
    <lineage>
        <taxon>Bacteria</taxon>
        <taxon>Bacillati</taxon>
        <taxon>Actinomycetota</taxon>
        <taxon>Actinomycetes</taxon>
        <taxon>Mycobacteriales</taxon>
        <taxon>Mycobacteriaceae</taxon>
        <taxon>Mycobacterium</taxon>
    </lineage>
</organism>
<dbReference type="AlphaFoldDB" id="A0A7I7VZV3"/>
<dbReference type="Proteomes" id="UP000467379">
    <property type="component" value="Chromosome"/>
</dbReference>
<feature type="domain" description="Carboxymuconolactone decarboxylase-like" evidence="1">
    <location>
        <begin position="13"/>
        <end position="94"/>
    </location>
</feature>
<dbReference type="RefSeq" id="WP_083133823.1">
    <property type="nucleotide sequence ID" value="NZ_AP022606.1"/>
</dbReference>
<dbReference type="Gene3D" id="1.20.1290.10">
    <property type="entry name" value="AhpD-like"/>
    <property type="match status" value="1"/>
</dbReference>
<gene>
    <name evidence="3" type="ORF">BST20_23490</name>
    <name evidence="2" type="ORF">MBRA_10790</name>
</gene>
<sequence>MKARIKSPAMSVPGVFEAMSKLGAAAKTAGIPETTHFLIHTRASQINGCSVCVDMHSRELRHAGEPDEKIFTVAAWREAPYFTDAERAALALTEAVTRLADRPDPVPDEVWDEAARHYSEEQLAALVVSIATINAWNRLNVATRQPSGDYVEQLIGTPAR</sequence>
<dbReference type="EMBL" id="AP022606">
    <property type="protein sequence ID" value="BBZ10884.1"/>
    <property type="molecule type" value="Genomic_DNA"/>
</dbReference>
<dbReference type="OrthoDB" id="9801997at2"/>
<dbReference type="PANTHER" id="PTHR34846:SF7">
    <property type="entry name" value="BLL7811 PROTEIN"/>
    <property type="match status" value="1"/>
</dbReference>